<feature type="region of interest" description="Disordered" evidence="1">
    <location>
        <begin position="1"/>
        <end position="30"/>
    </location>
</feature>
<evidence type="ECO:0000259" key="2">
    <source>
        <dbReference type="PROSITE" id="PS50838"/>
    </source>
</evidence>
<dbReference type="PANTHER" id="PTHR11736">
    <property type="entry name" value="MELANOMA-ASSOCIATED ANTIGEN MAGE ANTIGEN"/>
    <property type="match status" value="1"/>
</dbReference>
<dbReference type="FunFam" id="1.10.10.1210:FF:000001">
    <property type="entry name" value="melanoma-associated antigen D1"/>
    <property type="match status" value="1"/>
</dbReference>
<dbReference type="PROSITE" id="PS50838">
    <property type="entry name" value="MAGE"/>
    <property type="match status" value="1"/>
</dbReference>
<dbReference type="Pfam" id="PF01454">
    <property type="entry name" value="MAGE"/>
    <property type="match status" value="1"/>
</dbReference>
<proteinExistence type="predicted"/>
<dbReference type="InterPro" id="IPR041899">
    <property type="entry name" value="MAGE_WH2"/>
</dbReference>
<dbReference type="AlphaFoldDB" id="A0AA38ILD9"/>
<reference evidence="3" key="1">
    <citation type="journal article" date="2023" name="G3 (Bethesda)">
        <title>Whole genome assemblies of Zophobas morio and Tenebrio molitor.</title>
        <authorList>
            <person name="Kaur S."/>
            <person name="Stinson S.A."/>
            <person name="diCenzo G.C."/>
        </authorList>
    </citation>
    <scope>NUCLEOTIDE SEQUENCE</scope>
    <source>
        <strain evidence="3">QUZm001</strain>
    </source>
</reference>
<dbReference type="PANTHER" id="PTHR11736:SF14">
    <property type="entry name" value="NSE3 HOMOLOG, SMC5-SMC6 COMPLEX COMPONENT"/>
    <property type="match status" value="1"/>
</dbReference>
<comment type="caution">
    <text evidence="3">The sequence shown here is derived from an EMBL/GenBank/DDBJ whole genome shotgun (WGS) entry which is preliminary data.</text>
</comment>
<dbReference type="SMART" id="SM01373">
    <property type="entry name" value="MAGE"/>
    <property type="match status" value="1"/>
</dbReference>
<gene>
    <name evidence="3" type="ORF">Zmor_016270</name>
</gene>
<dbReference type="GO" id="GO:0005634">
    <property type="term" value="C:nucleus"/>
    <property type="evidence" value="ECO:0007669"/>
    <property type="project" value="TreeGrafter"/>
</dbReference>
<dbReference type="Gene3D" id="1.10.10.1210">
    <property type="entry name" value="MAGE homology domain, winged helix WH2 motif"/>
    <property type="match status" value="1"/>
</dbReference>
<dbReference type="Proteomes" id="UP001168821">
    <property type="component" value="Unassembled WGS sequence"/>
</dbReference>
<feature type="compositionally biased region" description="Low complexity" evidence="1">
    <location>
        <begin position="11"/>
        <end position="20"/>
    </location>
</feature>
<evidence type="ECO:0000256" key="1">
    <source>
        <dbReference type="SAM" id="MobiDB-lite"/>
    </source>
</evidence>
<evidence type="ECO:0000313" key="4">
    <source>
        <dbReference type="Proteomes" id="UP001168821"/>
    </source>
</evidence>
<sequence length="260" mass="29357">MPRKSARAGLSQASTSSQSHSESRIEEHLASSQASLDDQVNNVVRYIVNNAGQNLYFRRADIQKCCGAKVGQQFQQVLEKATAILKNVYGYNILACDQTQSSGKAYIVSNALPYRNYKPDADDIQAKEIQKIVLLLILTHIYMSDGPVPDASVYSFLKSFGIDVNIRHPLFGLIKDYITNVLIKQKFLSVETDPITKKTLFSWGIRAETEINKHELLKFVCKVCKNRQPKAWGNQYKAACSQEFKNERLVDQNAMDVDEE</sequence>
<name>A0AA38ILD9_9CUCU</name>
<dbReference type="InterPro" id="IPR002190">
    <property type="entry name" value="MHD_dom"/>
</dbReference>
<dbReference type="Gene3D" id="1.10.10.1200">
    <property type="entry name" value="MAGE homology domain, winged helix WH1 motif"/>
    <property type="match status" value="1"/>
</dbReference>
<dbReference type="EMBL" id="JALNTZ010000004">
    <property type="protein sequence ID" value="KAJ3657258.1"/>
    <property type="molecule type" value="Genomic_DNA"/>
</dbReference>
<dbReference type="InterPro" id="IPR037445">
    <property type="entry name" value="MAGE"/>
</dbReference>
<keyword evidence="4" id="KW-1185">Reference proteome</keyword>
<protein>
    <recommendedName>
        <fullName evidence="2">MAGE domain-containing protein</fullName>
    </recommendedName>
</protein>
<dbReference type="InterPro" id="IPR041898">
    <property type="entry name" value="MAGE_WH1"/>
</dbReference>
<feature type="domain" description="MAGE" evidence="2">
    <location>
        <begin position="36"/>
        <end position="239"/>
    </location>
</feature>
<organism evidence="3 4">
    <name type="scientific">Zophobas morio</name>
    <dbReference type="NCBI Taxonomy" id="2755281"/>
    <lineage>
        <taxon>Eukaryota</taxon>
        <taxon>Metazoa</taxon>
        <taxon>Ecdysozoa</taxon>
        <taxon>Arthropoda</taxon>
        <taxon>Hexapoda</taxon>
        <taxon>Insecta</taxon>
        <taxon>Pterygota</taxon>
        <taxon>Neoptera</taxon>
        <taxon>Endopterygota</taxon>
        <taxon>Coleoptera</taxon>
        <taxon>Polyphaga</taxon>
        <taxon>Cucujiformia</taxon>
        <taxon>Tenebrionidae</taxon>
        <taxon>Zophobas</taxon>
    </lineage>
</organism>
<evidence type="ECO:0000313" key="3">
    <source>
        <dbReference type="EMBL" id="KAJ3657258.1"/>
    </source>
</evidence>
<accession>A0AA38ILD9</accession>